<reference evidence="3" key="2">
    <citation type="submission" date="2014-05" db="EMBL/GenBank/DDBJ databases">
        <title>Molecular characterization of four CTV isolates from different geographical regions of India: phylogenetic and recombination analysis.</title>
        <authorList>
            <person name="Sharma S.K."/>
            <person name="Tarafdar A."/>
            <person name="Biswas K.K."/>
        </authorList>
    </citation>
    <scope>NUCLEOTIDE SEQUENCE</scope>
    <source>
        <strain evidence="3">CTV-G28</strain>
    </source>
</reference>
<sequence length="303" mass="33949">MFAFASENQDILEEKIFRRRTCHRKYLDDVVKDFTIDVGYDTVDRDPTVLADYFSLYFFLLNNDNIGPLAASIIVSPPVNGTYKIRAHIDNQPNCEGNVTYVKTVDKSRFVILIKSVPAPMRGYYSFRAFLTDNVTSERSEFICSFIGSRFLCCCTQTISENLSKVCSSSFSFRAVSKTAINEFSVATDDVEDVKYVRKQAEGFLHCADPYPPRCYRGANLGDSSGVQSRTIEEEGYRTDTAGNVAVTIPNTPLVSAVSPYVAEYNENTRSRISLIRRVCCYAVCVLVVSLLIMSGLLAIIFI</sequence>
<dbReference type="Pfam" id="PF07184">
    <property type="entry name" value="CTV_P33"/>
    <property type="match status" value="1"/>
</dbReference>
<proteinExistence type="predicted"/>
<keyword evidence="1" id="KW-0472">Membrane</keyword>
<organism evidence="3">
    <name type="scientific">Citrus tristeza virus</name>
    <dbReference type="NCBI Taxonomy" id="12162"/>
    <lineage>
        <taxon>Viruses</taxon>
        <taxon>Riboviria</taxon>
        <taxon>Orthornavirae</taxon>
        <taxon>Kitrinoviricota</taxon>
        <taxon>Alsuviricetes</taxon>
        <taxon>Martellivirales</taxon>
        <taxon>Closteroviridae</taxon>
        <taxon>Closterovirus</taxon>
        <taxon>Closterovirus tristezae</taxon>
    </lineage>
</organism>
<dbReference type="InterPro" id="IPR010803">
    <property type="entry name" value="CTV_P33"/>
</dbReference>
<dbReference type="EMBL" id="KJ914661">
    <property type="protein sequence ID" value="AIK23266.1"/>
    <property type="molecule type" value="Genomic_RNA"/>
</dbReference>
<feature type="transmembrane region" description="Helical" evidence="1">
    <location>
        <begin position="279"/>
        <end position="302"/>
    </location>
</feature>
<keyword evidence="1" id="KW-1133">Transmembrane helix</keyword>
<evidence type="ECO:0000256" key="1">
    <source>
        <dbReference type="SAM" id="Phobius"/>
    </source>
</evidence>
<name>A0A076VCJ4_9CLOS</name>
<keyword evidence="1" id="KW-0812">Transmembrane</keyword>
<protein>
    <submittedName>
        <fullName evidence="3">p33</fullName>
    </submittedName>
</protein>
<evidence type="ECO:0000313" key="3">
    <source>
        <dbReference type="EMBL" id="AIK23266.1"/>
    </source>
</evidence>
<evidence type="ECO:0000313" key="2">
    <source>
        <dbReference type="EMBL" id="AIK23246.1"/>
    </source>
</evidence>
<reference evidence="2" key="1">
    <citation type="submission" date="2013-07" db="EMBL/GenBank/DDBJ databases">
        <title>Molecular characterization of Indian Citrus tristeza virus isolates based on 3' half genome.</title>
        <authorList>
            <person name="Kumar A."/>
            <person name="Sharma S.K."/>
            <person name="Biswas K.K."/>
        </authorList>
    </citation>
    <scope>NUCLEOTIDE SEQUENCE</scope>
    <source>
        <strain evidence="2">G28</strain>
    </source>
</reference>
<dbReference type="EMBL" id="KF484516">
    <property type="protein sequence ID" value="AIK23246.1"/>
    <property type="molecule type" value="Genomic_RNA"/>
</dbReference>
<accession>A0A076VCJ4</accession>